<evidence type="ECO:0000259" key="2">
    <source>
        <dbReference type="Pfam" id="PF08721"/>
    </source>
</evidence>
<evidence type="ECO:0008006" key="6">
    <source>
        <dbReference type="Google" id="ProtNLM"/>
    </source>
</evidence>
<dbReference type="InterPro" id="IPR036388">
    <property type="entry name" value="WH-like_DNA-bd_sf"/>
</dbReference>
<evidence type="ECO:0000259" key="3">
    <source>
        <dbReference type="Pfam" id="PF08722"/>
    </source>
</evidence>
<proteinExistence type="predicted"/>
<dbReference type="SUPFAM" id="SSF52980">
    <property type="entry name" value="Restriction endonuclease-like"/>
    <property type="match status" value="1"/>
</dbReference>
<dbReference type="InterPro" id="IPR014832">
    <property type="entry name" value="TnsA_C"/>
</dbReference>
<dbReference type="EMBL" id="JAUSTQ010000017">
    <property type="protein sequence ID" value="MDQ0160734.1"/>
    <property type="molecule type" value="Genomic_DNA"/>
</dbReference>
<feature type="region of interest" description="Disordered" evidence="1">
    <location>
        <begin position="1"/>
        <end position="23"/>
    </location>
</feature>
<evidence type="ECO:0000313" key="4">
    <source>
        <dbReference type="EMBL" id="MDQ0160734.1"/>
    </source>
</evidence>
<name>A0ABT9VIE2_9BACI</name>
<evidence type="ECO:0000256" key="1">
    <source>
        <dbReference type="SAM" id="MobiDB-lite"/>
    </source>
</evidence>
<accession>A0ABT9VIE2</accession>
<dbReference type="Proteomes" id="UP001224359">
    <property type="component" value="Unassembled WGS sequence"/>
</dbReference>
<dbReference type="RefSeq" id="WP_306978194.1">
    <property type="nucleotide sequence ID" value="NZ_JAUSTQ010000017.1"/>
</dbReference>
<reference evidence="4 5" key="1">
    <citation type="submission" date="2023-07" db="EMBL/GenBank/DDBJ databases">
        <title>Genomic Encyclopedia of Type Strains, Phase IV (KMG-IV): sequencing the most valuable type-strain genomes for metagenomic binning, comparative biology and taxonomic classification.</title>
        <authorList>
            <person name="Goeker M."/>
        </authorList>
    </citation>
    <scope>NUCLEOTIDE SEQUENCE [LARGE SCALE GENOMIC DNA]</scope>
    <source>
        <strain evidence="4 5">DSM 16460</strain>
    </source>
</reference>
<keyword evidence="5" id="KW-1185">Reference proteome</keyword>
<feature type="compositionally biased region" description="Basic and acidic residues" evidence="1">
    <location>
        <begin position="1"/>
        <end position="22"/>
    </location>
</feature>
<dbReference type="Pfam" id="PF08722">
    <property type="entry name" value="Tn7_TnsA-like_N"/>
    <property type="match status" value="1"/>
</dbReference>
<gene>
    <name evidence="4" type="ORF">J2S77_002741</name>
</gene>
<dbReference type="Gene3D" id="3.40.1350.10">
    <property type="match status" value="1"/>
</dbReference>
<evidence type="ECO:0000313" key="5">
    <source>
        <dbReference type="Proteomes" id="UP001224359"/>
    </source>
</evidence>
<dbReference type="Gene3D" id="1.10.10.10">
    <property type="entry name" value="Winged helix-like DNA-binding domain superfamily/Winged helix DNA-binding domain"/>
    <property type="match status" value="1"/>
</dbReference>
<organism evidence="4 5">
    <name type="scientific">Alkalibacillus salilacus</name>
    <dbReference type="NCBI Taxonomy" id="284582"/>
    <lineage>
        <taxon>Bacteria</taxon>
        <taxon>Bacillati</taxon>
        <taxon>Bacillota</taxon>
        <taxon>Bacilli</taxon>
        <taxon>Bacillales</taxon>
        <taxon>Bacillaceae</taxon>
        <taxon>Alkalibacillus</taxon>
    </lineage>
</organism>
<dbReference type="InterPro" id="IPR011856">
    <property type="entry name" value="tRNA_endonuc-like_dom_sf"/>
</dbReference>
<sequence>MTQKDSNRKYSNETKRFIKEGRGQGTGSDYMPWTKMYTHEFSSKGRATRILGVKTNRIHHFQSDNQYRAFLMFEFNINVIDIRESYPLLDIDETIDQKDDLRFEKFRDKETGEQYVITTNFLLTVKDEKGDVRHVARTVKNASELKRKLTWEKLEIERLYWEAKGVDWKVITNKQLPKKLTQNIEWIRETLLYQHDELDYLEHADHLLDHLYLKSERNVDVLLTEFEERESISYGTGLFLFRYLIATHKLTVDLTEPIKLNQPLISLIK</sequence>
<comment type="caution">
    <text evidence="4">The sequence shown here is derived from an EMBL/GenBank/DDBJ whole genome shotgun (WGS) entry which is preliminary data.</text>
</comment>
<dbReference type="Pfam" id="PF08721">
    <property type="entry name" value="Tn7_Tnp_TnsA_C"/>
    <property type="match status" value="1"/>
</dbReference>
<dbReference type="InterPro" id="IPR011335">
    <property type="entry name" value="Restrct_endonuc-II-like"/>
</dbReference>
<feature type="domain" description="TnsA endonuclease N-terminal" evidence="3">
    <location>
        <begin position="78"/>
        <end position="172"/>
    </location>
</feature>
<feature type="domain" description="TnsA endonuclease C-terminal" evidence="2">
    <location>
        <begin position="176"/>
        <end position="254"/>
    </location>
</feature>
<protein>
    <recommendedName>
        <fullName evidence="6">Heteromeric transposase endonuclease subunit TnsA</fullName>
    </recommendedName>
</protein>
<dbReference type="InterPro" id="IPR014833">
    <property type="entry name" value="TnsA_N"/>
</dbReference>
<dbReference type="CDD" id="cd22362">
    <property type="entry name" value="TnsA_endonuclease-like"/>
    <property type="match status" value="1"/>
</dbReference>